<dbReference type="OrthoDB" id="3648309at2759"/>
<dbReference type="InterPro" id="IPR051633">
    <property type="entry name" value="AceTr"/>
</dbReference>
<dbReference type="InterPro" id="IPR000791">
    <property type="entry name" value="Gpr1/Fun34/SatP-like"/>
</dbReference>
<keyword evidence="4 6" id="KW-1133">Transmembrane helix</keyword>
<organism evidence="7 8">
    <name type="scientific">Hyaloscypha hepaticicola</name>
    <dbReference type="NCBI Taxonomy" id="2082293"/>
    <lineage>
        <taxon>Eukaryota</taxon>
        <taxon>Fungi</taxon>
        <taxon>Dikarya</taxon>
        <taxon>Ascomycota</taxon>
        <taxon>Pezizomycotina</taxon>
        <taxon>Leotiomycetes</taxon>
        <taxon>Helotiales</taxon>
        <taxon>Hyaloscyphaceae</taxon>
        <taxon>Hyaloscypha</taxon>
    </lineage>
</organism>
<evidence type="ECO:0000256" key="3">
    <source>
        <dbReference type="ARBA" id="ARBA00022692"/>
    </source>
</evidence>
<protein>
    <recommendedName>
        <fullName evidence="9">GPR1/FUN34/YaaH-class plasma membrane protein</fullName>
    </recommendedName>
</protein>
<reference evidence="7 8" key="1">
    <citation type="submission" date="2016-05" db="EMBL/GenBank/DDBJ databases">
        <title>A degradative enzymes factory behind the ericoid mycorrhizal symbiosis.</title>
        <authorList>
            <consortium name="DOE Joint Genome Institute"/>
            <person name="Martino E."/>
            <person name="Morin E."/>
            <person name="Grelet G."/>
            <person name="Kuo A."/>
            <person name="Kohler A."/>
            <person name="Daghino S."/>
            <person name="Barry K."/>
            <person name="Choi C."/>
            <person name="Cichocki N."/>
            <person name="Clum A."/>
            <person name="Copeland A."/>
            <person name="Hainaut M."/>
            <person name="Haridas S."/>
            <person name="Labutti K."/>
            <person name="Lindquist E."/>
            <person name="Lipzen A."/>
            <person name="Khouja H.-R."/>
            <person name="Murat C."/>
            <person name="Ohm R."/>
            <person name="Olson A."/>
            <person name="Spatafora J."/>
            <person name="Veneault-Fourrey C."/>
            <person name="Henrissat B."/>
            <person name="Grigoriev I."/>
            <person name="Martin F."/>
            <person name="Perotto S."/>
        </authorList>
    </citation>
    <scope>NUCLEOTIDE SEQUENCE [LARGE SCALE GENOMIC DNA]</scope>
    <source>
        <strain evidence="7 8">UAMH 7357</strain>
    </source>
</reference>
<keyword evidence="3 6" id="KW-0812">Transmembrane</keyword>
<dbReference type="Pfam" id="PF01184">
    <property type="entry name" value="Gpr1_Fun34_YaaH"/>
    <property type="match status" value="1"/>
</dbReference>
<accession>A0A2J6PMJ1</accession>
<evidence type="ECO:0000313" key="8">
    <source>
        <dbReference type="Proteomes" id="UP000235672"/>
    </source>
</evidence>
<dbReference type="Proteomes" id="UP000235672">
    <property type="component" value="Unassembled WGS sequence"/>
</dbReference>
<feature type="transmembrane region" description="Helical" evidence="6">
    <location>
        <begin position="203"/>
        <end position="224"/>
    </location>
</feature>
<feature type="transmembrane region" description="Helical" evidence="6">
    <location>
        <begin position="253"/>
        <end position="273"/>
    </location>
</feature>
<dbReference type="AlphaFoldDB" id="A0A2J6PMJ1"/>
<keyword evidence="8" id="KW-1185">Reference proteome</keyword>
<sequence>MPNATPARANVFADVERNGIGKDFSRVDSLSMDPAVFEKLFLNPQTAVKHDLAKTFAIPTPLALVGIGMALTPLSCCLMGWRGSNQQKLGAADIGAYLWFGGFSVIASAVMEFILGNTFSFVLFMGYGSWFLTYGATLQPFYNAAGAYAAGAFNAPPLANLTEATAQDWGDLSPQFHASFGFIVVFMAVFSLIMLICSIRVNVVLVLLLLSIFLGFVLIAASIFAESESLALIAESLTIGGGACLFAASLLNWYLLVAVLLLAVDFPILIGVYDLSTIVPGRSEIEAGRRNKED</sequence>
<evidence type="ECO:0000256" key="4">
    <source>
        <dbReference type="ARBA" id="ARBA00022989"/>
    </source>
</evidence>
<name>A0A2J6PMJ1_9HELO</name>
<gene>
    <name evidence="7" type="ORF">NA56DRAFT_673924</name>
</gene>
<comment type="subcellular location">
    <subcellularLocation>
        <location evidence="1">Membrane</location>
        <topology evidence="1">Multi-pass membrane protein</topology>
    </subcellularLocation>
</comment>
<evidence type="ECO:0000256" key="2">
    <source>
        <dbReference type="ARBA" id="ARBA00005587"/>
    </source>
</evidence>
<evidence type="ECO:0000256" key="6">
    <source>
        <dbReference type="SAM" id="Phobius"/>
    </source>
</evidence>
<keyword evidence="5 6" id="KW-0472">Membrane</keyword>
<dbReference type="EMBL" id="KZ613515">
    <property type="protein sequence ID" value="PMD15260.1"/>
    <property type="molecule type" value="Genomic_DNA"/>
</dbReference>
<evidence type="ECO:0000313" key="7">
    <source>
        <dbReference type="EMBL" id="PMD15260.1"/>
    </source>
</evidence>
<comment type="similarity">
    <text evidence="2">Belongs to the acetate uptake transporter (AceTr) (TC 2.A.96) family.</text>
</comment>
<dbReference type="GO" id="GO:0015123">
    <property type="term" value="F:acetate transmembrane transporter activity"/>
    <property type="evidence" value="ECO:0007669"/>
    <property type="project" value="TreeGrafter"/>
</dbReference>
<proteinExistence type="inferred from homology"/>
<dbReference type="STRING" id="1745343.A0A2J6PMJ1"/>
<dbReference type="PANTHER" id="PTHR31123">
    <property type="entry name" value="ACCUMULATION OF DYADS PROTEIN 2-RELATED"/>
    <property type="match status" value="1"/>
</dbReference>
<feature type="transmembrane region" description="Helical" evidence="6">
    <location>
        <begin position="62"/>
        <end position="82"/>
    </location>
</feature>
<feature type="transmembrane region" description="Helical" evidence="6">
    <location>
        <begin position="94"/>
        <end position="115"/>
    </location>
</feature>
<evidence type="ECO:0000256" key="5">
    <source>
        <dbReference type="ARBA" id="ARBA00023136"/>
    </source>
</evidence>
<dbReference type="PANTHER" id="PTHR31123:SF4">
    <property type="entry name" value="PROTEIN ALCS"/>
    <property type="match status" value="1"/>
</dbReference>
<evidence type="ECO:0000256" key="1">
    <source>
        <dbReference type="ARBA" id="ARBA00004141"/>
    </source>
</evidence>
<feature type="transmembrane region" description="Helical" evidence="6">
    <location>
        <begin position="176"/>
        <end position="196"/>
    </location>
</feature>
<evidence type="ECO:0008006" key="9">
    <source>
        <dbReference type="Google" id="ProtNLM"/>
    </source>
</evidence>
<dbReference type="GO" id="GO:0005886">
    <property type="term" value="C:plasma membrane"/>
    <property type="evidence" value="ECO:0007669"/>
    <property type="project" value="TreeGrafter"/>
</dbReference>